<name>A0ABT7PBV4_9BACT</name>
<evidence type="ECO:0000313" key="1">
    <source>
        <dbReference type="EMBL" id="MDM4013978.1"/>
    </source>
</evidence>
<keyword evidence="2" id="KW-1185">Reference proteome</keyword>
<accession>A0ABT7PBV4</accession>
<sequence>MALATQCHRSTILILTRHRLGAETNIGQDTTESRTESTSIYQITRVSGATVRRRCRLLRLYQNMGWVAGEGDNEIG</sequence>
<comment type="caution">
    <text evidence="1">The sequence shown here is derived from an EMBL/GenBank/DDBJ whole genome shotgun (WGS) entry which is preliminary data.</text>
</comment>
<proteinExistence type="predicted"/>
<protein>
    <submittedName>
        <fullName evidence="1">Uncharacterized protein</fullName>
    </submittedName>
</protein>
<evidence type="ECO:0000313" key="2">
    <source>
        <dbReference type="Proteomes" id="UP001239462"/>
    </source>
</evidence>
<dbReference type="Proteomes" id="UP001239462">
    <property type="component" value="Unassembled WGS sequence"/>
</dbReference>
<dbReference type="RefSeq" id="WP_289161699.1">
    <property type="nucleotide sequence ID" value="NZ_JASZZN010000001.1"/>
</dbReference>
<reference evidence="1 2" key="1">
    <citation type="submission" date="2023-06" db="EMBL/GenBank/DDBJ databases">
        <title>Roseiconus lacunae JC819 isolated from Gulf of Mannar region, Tamil Nadu.</title>
        <authorList>
            <person name="Pk S."/>
            <person name="Ch S."/>
            <person name="Ch V.R."/>
        </authorList>
    </citation>
    <scope>NUCLEOTIDE SEQUENCE [LARGE SCALE GENOMIC DNA]</scope>
    <source>
        <strain evidence="1 2">JC819</strain>
    </source>
</reference>
<organism evidence="1 2">
    <name type="scientific">Roseiconus lacunae</name>
    <dbReference type="NCBI Taxonomy" id="2605694"/>
    <lineage>
        <taxon>Bacteria</taxon>
        <taxon>Pseudomonadati</taxon>
        <taxon>Planctomycetota</taxon>
        <taxon>Planctomycetia</taxon>
        <taxon>Pirellulales</taxon>
        <taxon>Pirellulaceae</taxon>
        <taxon>Roseiconus</taxon>
    </lineage>
</organism>
<dbReference type="EMBL" id="JASZZN010000001">
    <property type="protein sequence ID" value="MDM4013978.1"/>
    <property type="molecule type" value="Genomic_DNA"/>
</dbReference>
<gene>
    <name evidence="1" type="ORF">QTN89_00960</name>
</gene>